<dbReference type="EMBL" id="RXLP01000021">
    <property type="protein sequence ID" value="TCD54049.1"/>
    <property type="molecule type" value="Genomic_DNA"/>
</dbReference>
<evidence type="ECO:0000313" key="2">
    <source>
        <dbReference type="Proteomes" id="UP000291289"/>
    </source>
</evidence>
<name>A0A4V2MTW3_9BIFI</name>
<organism evidence="1 2">
    <name type="scientific">Alloscardovia theropitheci</name>
    <dbReference type="NCBI Taxonomy" id="2496842"/>
    <lineage>
        <taxon>Bacteria</taxon>
        <taxon>Bacillati</taxon>
        <taxon>Actinomycetota</taxon>
        <taxon>Actinomycetes</taxon>
        <taxon>Bifidobacteriales</taxon>
        <taxon>Bifidobacteriaceae</taxon>
        <taxon>Alloscardovia</taxon>
    </lineage>
</organism>
<protein>
    <submittedName>
        <fullName evidence="1">Uncharacterized protein</fullName>
    </submittedName>
</protein>
<gene>
    <name evidence="1" type="ORF">EJ419_05155</name>
</gene>
<reference evidence="1 2" key="1">
    <citation type="submission" date="2018-12" db="EMBL/GenBank/DDBJ databases">
        <title>Alloscrdovia theropitheci sp. nov: a novel taxon from the feces of the bleeding-herat monkey (Theropithecus geleda).</title>
        <authorList>
            <person name="Modesto M."/>
        </authorList>
    </citation>
    <scope>NUCLEOTIDE SEQUENCE [LARGE SCALE GENOMIC DNA]</scope>
    <source>
        <strain evidence="1 2">GLDI4/2</strain>
    </source>
</reference>
<keyword evidence="2" id="KW-1185">Reference proteome</keyword>
<dbReference type="Proteomes" id="UP000291289">
    <property type="component" value="Unassembled WGS sequence"/>
</dbReference>
<evidence type="ECO:0000313" key="1">
    <source>
        <dbReference type="EMBL" id="TCD54049.1"/>
    </source>
</evidence>
<sequence length="307" mass="34836">MPHFELRVYNNDSRSVELWVCVIPAGKRTPVWEFVHSYAVNEQYPLGTDRFINNKRNLFIDILSLIEEQATAQDVELLSHTDATRSEGKTSEYTTVSVRSLAQRAARAAADGSGNARRFKDARHLWEKISRHAYTTVTGALTEPITDVRKSHNWKKNQPFKDRSAHPDAWFVTRVYSRSNPRKEPFVAIRSLEALWTYMRDTTSDGKILSLVQQMENAVTMNCDYPTYGELASLLGDSNMLVFPTDSSFIEWMRQVAGNTDEISRDTLVEAYIVPNPALDEDDPSYMPAVSTGSVLHLANVLERKDA</sequence>
<accession>A0A4V2MTW3</accession>
<proteinExistence type="predicted"/>
<dbReference type="OrthoDB" id="3229316at2"/>
<dbReference type="RefSeq" id="WP_131284311.1">
    <property type="nucleotide sequence ID" value="NZ_RXLP01000021.1"/>
</dbReference>
<dbReference type="AlphaFoldDB" id="A0A4V2MTW3"/>
<comment type="caution">
    <text evidence="1">The sequence shown here is derived from an EMBL/GenBank/DDBJ whole genome shotgun (WGS) entry which is preliminary data.</text>
</comment>